<feature type="chain" id="PRO_5029490938" description="DUF4468 domain-containing protein" evidence="1">
    <location>
        <begin position="27"/>
        <end position="244"/>
    </location>
</feature>
<evidence type="ECO:0000256" key="1">
    <source>
        <dbReference type="SAM" id="SignalP"/>
    </source>
</evidence>
<comment type="caution">
    <text evidence="2">The sequence shown here is derived from an EMBL/GenBank/DDBJ whole genome shotgun (WGS) entry which is preliminary data.</text>
</comment>
<dbReference type="Proteomes" id="UP000491181">
    <property type="component" value="Unassembled WGS sequence"/>
</dbReference>
<organism evidence="2 3">
    <name type="scientific">Bacteroides acidifaciens</name>
    <dbReference type="NCBI Taxonomy" id="85831"/>
    <lineage>
        <taxon>Bacteria</taxon>
        <taxon>Pseudomonadati</taxon>
        <taxon>Bacteroidota</taxon>
        <taxon>Bacteroidia</taxon>
        <taxon>Bacteroidales</taxon>
        <taxon>Bacteroidaceae</taxon>
        <taxon>Bacteroides</taxon>
    </lineage>
</organism>
<dbReference type="EMBL" id="BLLS01000237">
    <property type="protein sequence ID" value="GFH88528.1"/>
    <property type="molecule type" value="Genomic_DNA"/>
</dbReference>
<feature type="signal peptide" evidence="1">
    <location>
        <begin position="1"/>
        <end position="26"/>
    </location>
</feature>
<gene>
    <name evidence="2" type="ORF">IMSAGC001_03971</name>
</gene>
<proteinExistence type="predicted"/>
<keyword evidence="1" id="KW-0732">Signal</keyword>
<dbReference type="AlphaFoldDB" id="A0A7J0A890"/>
<protein>
    <recommendedName>
        <fullName evidence="4">DUF4468 domain-containing protein</fullName>
    </recommendedName>
</protein>
<evidence type="ECO:0000313" key="2">
    <source>
        <dbReference type="EMBL" id="GFH88528.1"/>
    </source>
</evidence>
<evidence type="ECO:0008006" key="4">
    <source>
        <dbReference type="Google" id="ProtNLM"/>
    </source>
</evidence>
<reference evidence="2 3" key="1">
    <citation type="journal article" date="2020" name="Microbiome">
        <title>Single-cell genomics of uncultured bacteria reveals dietary fiber responders in the mouse gut microbiota.</title>
        <authorList>
            <person name="Chijiiwa R."/>
            <person name="Hosokawa M."/>
            <person name="Kogawa M."/>
            <person name="Nishikawa Y."/>
            <person name="Ide K."/>
            <person name="Sakanashi C."/>
            <person name="Takahashi K."/>
            <person name="Takeyama H."/>
        </authorList>
    </citation>
    <scope>NUCLEOTIDE SEQUENCE [LARGE SCALE GENOMIC DNA]</scope>
    <source>
        <strain evidence="2">IMSAGC_001</strain>
    </source>
</reference>
<evidence type="ECO:0000313" key="3">
    <source>
        <dbReference type="Proteomes" id="UP000491181"/>
    </source>
</evidence>
<sequence length="244" mass="27709">MKSSMFKQRLWILSFLLAGITLQTTAQTFTEQGKTYPISADGNKYVVTGFTPFSQLNDEGIFANTLLWTVENVCPKLREGITEVNVPAKNFKCDLILNSPADSKQNNTYYCKATFRIASGKLIYYISDILIESSAFVMKKVTPMEKLSPEKKPAHKEIMDDFIQVESLILNKMFDFVASNQLSPITHWNEISISKPVQGMTADECRLAFGKPQTILESNGEIQWMYSSSFYLFFKNGRVETIIK</sequence>
<name>A0A7J0A890_9BACE</name>
<accession>A0A7J0A890</accession>